<dbReference type="InterPro" id="IPR036259">
    <property type="entry name" value="MFS_trans_sf"/>
</dbReference>
<dbReference type="InterPro" id="IPR011701">
    <property type="entry name" value="MFS"/>
</dbReference>
<sequence>MSDSAQLDKASLDIESKMPTVDDEAISPVDDFPDGGLRAWQCVALLQRKPERPASLQDQTLGRGQYPSQETQAHIIPFNRFGFVNSWGVFQAYYQTELLKDTPTSDIAWIGSIQYSFVFLPGVFAGRLFDLGCFRPLFLTSSALLVTATFLVAECKEYWHFLLCQGFAVGLAGGGIMSNTSAVVAHWFKKRRGLAMGIMAVGSSLGGTLIPIAARNLIPRIGFPWTMRIVGFVLLTGLTAANLLVRRRLPCTDVRGGLFNLAAFKNPAFTLYCASTFVLFFGIYTVLTYIDVSATSVGIPAEFSFYLVSIANAGSGVGRYCAGLLCDMYGPMNVMIPFTTIAAVMTFAWPYATTKGALIVVAIFYGFASGSFVSLLSNPVIEFGETADVGRRTGMVTTILSFGALAGPPISGAINTGTGGFEAVGWYAGGVVLVGVSLMFASRYLVLGGLHGRV</sequence>
<dbReference type="InterPro" id="IPR050327">
    <property type="entry name" value="Proton-linked_MCT"/>
</dbReference>
<comment type="similarity">
    <text evidence="2">Belongs to the major facilitator superfamily. Monocarboxylate porter (TC 2.A.1.13) family.</text>
</comment>
<feature type="transmembrane region" description="Helical" evidence="3">
    <location>
        <begin position="136"/>
        <end position="153"/>
    </location>
</feature>
<dbReference type="GO" id="GO:0016020">
    <property type="term" value="C:membrane"/>
    <property type="evidence" value="ECO:0007669"/>
    <property type="project" value="UniProtKB-SubCell"/>
</dbReference>
<feature type="transmembrane region" description="Helical" evidence="3">
    <location>
        <begin position="426"/>
        <end position="446"/>
    </location>
</feature>
<protein>
    <submittedName>
        <fullName evidence="5">MFS general substrate transporter</fullName>
    </submittedName>
</protein>
<evidence type="ECO:0000313" key="5">
    <source>
        <dbReference type="EMBL" id="KIY61531.1"/>
    </source>
</evidence>
<feature type="transmembrane region" description="Helical" evidence="3">
    <location>
        <begin position="269"/>
        <end position="291"/>
    </location>
</feature>
<evidence type="ECO:0000256" key="2">
    <source>
        <dbReference type="ARBA" id="ARBA00006727"/>
    </source>
</evidence>
<reference evidence="5 6" key="1">
    <citation type="journal article" date="2015" name="Fungal Genet. Biol.">
        <title>Evolution of novel wood decay mechanisms in Agaricales revealed by the genome sequences of Fistulina hepatica and Cylindrobasidium torrendii.</title>
        <authorList>
            <person name="Floudas D."/>
            <person name="Held B.W."/>
            <person name="Riley R."/>
            <person name="Nagy L.G."/>
            <person name="Koehler G."/>
            <person name="Ransdell A.S."/>
            <person name="Younus H."/>
            <person name="Chow J."/>
            <person name="Chiniquy J."/>
            <person name="Lipzen A."/>
            <person name="Tritt A."/>
            <person name="Sun H."/>
            <person name="Haridas S."/>
            <person name="LaButti K."/>
            <person name="Ohm R.A."/>
            <person name="Kues U."/>
            <person name="Blanchette R.A."/>
            <person name="Grigoriev I.V."/>
            <person name="Minto R.E."/>
            <person name="Hibbett D.S."/>
        </authorList>
    </citation>
    <scope>NUCLEOTIDE SEQUENCE [LARGE SCALE GENOMIC DNA]</scope>
    <source>
        <strain evidence="5 6">FP15055 ss-10</strain>
    </source>
</reference>
<feature type="transmembrane region" description="Helical" evidence="3">
    <location>
        <begin position="358"/>
        <end position="381"/>
    </location>
</feature>
<evidence type="ECO:0000313" key="6">
    <source>
        <dbReference type="Proteomes" id="UP000054007"/>
    </source>
</evidence>
<dbReference type="SUPFAM" id="SSF103473">
    <property type="entry name" value="MFS general substrate transporter"/>
    <property type="match status" value="1"/>
</dbReference>
<dbReference type="Gene3D" id="1.20.1250.20">
    <property type="entry name" value="MFS general substrate transporter like domains"/>
    <property type="match status" value="2"/>
</dbReference>
<evidence type="ECO:0000256" key="1">
    <source>
        <dbReference type="ARBA" id="ARBA00004141"/>
    </source>
</evidence>
<dbReference type="Pfam" id="PF07690">
    <property type="entry name" value="MFS_1"/>
    <property type="match status" value="1"/>
</dbReference>
<keyword evidence="3" id="KW-0472">Membrane</keyword>
<feature type="transmembrane region" description="Helical" evidence="3">
    <location>
        <begin position="159"/>
        <end position="182"/>
    </location>
</feature>
<feature type="transmembrane region" description="Helical" evidence="3">
    <location>
        <begin position="334"/>
        <end position="352"/>
    </location>
</feature>
<dbReference type="InterPro" id="IPR020846">
    <property type="entry name" value="MFS_dom"/>
</dbReference>
<evidence type="ECO:0000256" key="3">
    <source>
        <dbReference type="SAM" id="Phobius"/>
    </source>
</evidence>
<keyword evidence="3" id="KW-1133">Transmembrane helix</keyword>
<dbReference type="AlphaFoldDB" id="A0A0D7AW75"/>
<feature type="domain" description="Major facilitator superfamily (MFS) profile" evidence="4">
    <location>
        <begin position="268"/>
        <end position="454"/>
    </location>
</feature>
<gene>
    <name evidence="5" type="ORF">CYLTODRAFT_447667</name>
</gene>
<dbReference type="OrthoDB" id="6509908at2759"/>
<dbReference type="Proteomes" id="UP000054007">
    <property type="component" value="Unassembled WGS sequence"/>
</dbReference>
<comment type="subcellular location">
    <subcellularLocation>
        <location evidence="1">Membrane</location>
        <topology evidence="1">Multi-pass membrane protein</topology>
    </subcellularLocation>
</comment>
<proteinExistence type="inferred from homology"/>
<feature type="transmembrane region" description="Helical" evidence="3">
    <location>
        <begin position="393"/>
        <end position="414"/>
    </location>
</feature>
<evidence type="ECO:0000259" key="4">
    <source>
        <dbReference type="PROSITE" id="PS50850"/>
    </source>
</evidence>
<feature type="transmembrane region" description="Helical" evidence="3">
    <location>
        <begin position="225"/>
        <end position="245"/>
    </location>
</feature>
<feature type="transmembrane region" description="Helical" evidence="3">
    <location>
        <begin position="194"/>
        <end position="213"/>
    </location>
</feature>
<dbReference type="GO" id="GO:0022857">
    <property type="term" value="F:transmembrane transporter activity"/>
    <property type="evidence" value="ECO:0007669"/>
    <property type="project" value="InterPro"/>
</dbReference>
<keyword evidence="6" id="KW-1185">Reference proteome</keyword>
<dbReference type="PANTHER" id="PTHR11360:SF234">
    <property type="entry name" value="MFS-TYPE TRANSPORTER DBAD-RELATED"/>
    <property type="match status" value="1"/>
</dbReference>
<feature type="transmembrane region" description="Helical" evidence="3">
    <location>
        <begin position="107"/>
        <end position="129"/>
    </location>
</feature>
<dbReference type="PROSITE" id="PS50850">
    <property type="entry name" value="MFS"/>
    <property type="match status" value="1"/>
</dbReference>
<keyword evidence="3" id="KW-0812">Transmembrane</keyword>
<dbReference type="EMBL" id="KN880923">
    <property type="protein sequence ID" value="KIY61531.1"/>
    <property type="molecule type" value="Genomic_DNA"/>
</dbReference>
<name>A0A0D7AW75_9AGAR</name>
<dbReference type="PANTHER" id="PTHR11360">
    <property type="entry name" value="MONOCARBOXYLATE TRANSPORTER"/>
    <property type="match status" value="1"/>
</dbReference>
<organism evidence="5 6">
    <name type="scientific">Cylindrobasidium torrendii FP15055 ss-10</name>
    <dbReference type="NCBI Taxonomy" id="1314674"/>
    <lineage>
        <taxon>Eukaryota</taxon>
        <taxon>Fungi</taxon>
        <taxon>Dikarya</taxon>
        <taxon>Basidiomycota</taxon>
        <taxon>Agaricomycotina</taxon>
        <taxon>Agaricomycetes</taxon>
        <taxon>Agaricomycetidae</taxon>
        <taxon>Agaricales</taxon>
        <taxon>Marasmiineae</taxon>
        <taxon>Physalacriaceae</taxon>
        <taxon>Cylindrobasidium</taxon>
    </lineage>
</organism>
<accession>A0A0D7AW75</accession>
<feature type="transmembrane region" description="Helical" evidence="3">
    <location>
        <begin position="303"/>
        <end position="322"/>
    </location>
</feature>